<organism evidence="7">
    <name type="scientific">Chitinibacter mangrovi</name>
    <dbReference type="NCBI Taxonomy" id="3153927"/>
    <lineage>
        <taxon>Bacteria</taxon>
        <taxon>Pseudomonadati</taxon>
        <taxon>Pseudomonadota</taxon>
        <taxon>Betaproteobacteria</taxon>
        <taxon>Neisseriales</taxon>
        <taxon>Chitinibacteraceae</taxon>
        <taxon>Chitinibacter</taxon>
    </lineage>
</organism>
<keyword evidence="3 6" id="KW-0732">Signal</keyword>
<dbReference type="EMBL" id="CP157355">
    <property type="protein sequence ID" value="XBM01644.1"/>
    <property type="molecule type" value="Genomic_DNA"/>
</dbReference>
<gene>
    <name evidence="7" type="ORF">ABHF33_05015</name>
</gene>
<accession>A0AAU7FCQ5</accession>
<dbReference type="PANTHER" id="PTHR38776:SF1">
    <property type="entry name" value="MLTA-INTERACTING PROTEIN-RELATED"/>
    <property type="match status" value="1"/>
</dbReference>
<comment type="subcellular location">
    <subcellularLocation>
        <location evidence="1">Cell outer membrane</location>
    </subcellularLocation>
</comment>
<evidence type="ECO:0000256" key="1">
    <source>
        <dbReference type="ARBA" id="ARBA00004442"/>
    </source>
</evidence>
<evidence type="ECO:0000256" key="6">
    <source>
        <dbReference type="SAM" id="SignalP"/>
    </source>
</evidence>
<dbReference type="InterPro" id="IPR010583">
    <property type="entry name" value="MipA"/>
</dbReference>
<dbReference type="KEGG" id="cmav:ABHF33_05015"/>
<evidence type="ECO:0000256" key="2">
    <source>
        <dbReference type="ARBA" id="ARBA00005722"/>
    </source>
</evidence>
<keyword evidence="5" id="KW-0998">Cell outer membrane</keyword>
<dbReference type="RefSeq" id="WP_348945920.1">
    <property type="nucleotide sequence ID" value="NZ_CP157355.1"/>
</dbReference>
<proteinExistence type="inferred from homology"/>
<comment type="similarity">
    <text evidence="2">Belongs to the MipA/OmpV family.</text>
</comment>
<keyword evidence="4" id="KW-0472">Membrane</keyword>
<dbReference type="PANTHER" id="PTHR38776">
    <property type="entry name" value="MLTA-INTERACTING PROTEIN-RELATED"/>
    <property type="match status" value="1"/>
</dbReference>
<evidence type="ECO:0000256" key="5">
    <source>
        <dbReference type="ARBA" id="ARBA00023237"/>
    </source>
</evidence>
<name>A0AAU7FCQ5_9NEIS</name>
<evidence type="ECO:0000256" key="4">
    <source>
        <dbReference type="ARBA" id="ARBA00023136"/>
    </source>
</evidence>
<dbReference type="AlphaFoldDB" id="A0AAU7FCQ5"/>
<evidence type="ECO:0000256" key="3">
    <source>
        <dbReference type="ARBA" id="ARBA00022729"/>
    </source>
</evidence>
<feature type="signal peptide" evidence="6">
    <location>
        <begin position="1"/>
        <end position="18"/>
    </location>
</feature>
<feature type="chain" id="PRO_5043649793" evidence="6">
    <location>
        <begin position="19"/>
        <end position="276"/>
    </location>
</feature>
<dbReference type="GO" id="GO:0009279">
    <property type="term" value="C:cell outer membrane"/>
    <property type="evidence" value="ECO:0007669"/>
    <property type="project" value="UniProtKB-SubCell"/>
</dbReference>
<protein>
    <submittedName>
        <fullName evidence="7">MipA/OmpV family protein</fullName>
    </submittedName>
</protein>
<sequence>MLKPLILSVCILSPISFASELTLGSGTEQGLSRLQSLWAEASEGDNWQLAAGLGVAYAPEVLGGKKYKASPMASLEVAHRSGFFISSSNGIGWSYTDNPAWQAAVFLGQSASRDEKDKLTDKITFKGMGKISSALQAGASVNYTLGDVELSSVITTGLSEKNRGVQLTLGADYTAYASEQFALTLNSALTASNGKYQQRWYGVTAQQAKNSRFKAYQAGSGLTLASVGITGIVPINKELRLISNVTYNQLLGDAADSPLVKSKGSGAFSTYLQYTW</sequence>
<evidence type="ECO:0000313" key="7">
    <source>
        <dbReference type="EMBL" id="XBM01644.1"/>
    </source>
</evidence>
<reference evidence="7" key="1">
    <citation type="submission" date="2024-05" db="EMBL/GenBank/DDBJ databases">
        <authorList>
            <person name="Yang L."/>
            <person name="Pan L."/>
        </authorList>
    </citation>
    <scope>NUCLEOTIDE SEQUENCE</scope>
    <source>
        <strain evidence="7">FCG-7</strain>
    </source>
</reference>
<dbReference type="Pfam" id="PF06629">
    <property type="entry name" value="MipA"/>
    <property type="match status" value="1"/>
</dbReference>